<gene>
    <name evidence="2" type="ORF">GCM10007857_21640</name>
</gene>
<protein>
    <recommendedName>
        <fullName evidence="4">Mannose-6-phosphate isomerase</fullName>
    </recommendedName>
</protein>
<comment type="caution">
    <text evidence="2">The sequence shown here is derived from an EMBL/GenBank/DDBJ whole genome shotgun (WGS) entry which is preliminary data.</text>
</comment>
<dbReference type="EMBL" id="BSOW01000006">
    <property type="protein sequence ID" value="GLR85453.1"/>
    <property type="molecule type" value="Genomic_DNA"/>
</dbReference>
<evidence type="ECO:0000256" key="1">
    <source>
        <dbReference type="SAM" id="MobiDB-lite"/>
    </source>
</evidence>
<evidence type="ECO:0008006" key="4">
    <source>
        <dbReference type="Google" id="ProtNLM"/>
    </source>
</evidence>
<reference evidence="3" key="1">
    <citation type="journal article" date="2019" name="Int. J. Syst. Evol. Microbiol.">
        <title>The Global Catalogue of Microorganisms (GCM) 10K type strain sequencing project: providing services to taxonomists for standard genome sequencing and annotation.</title>
        <authorList>
            <consortium name="The Broad Institute Genomics Platform"/>
            <consortium name="The Broad Institute Genome Sequencing Center for Infectious Disease"/>
            <person name="Wu L."/>
            <person name="Ma J."/>
        </authorList>
    </citation>
    <scope>NUCLEOTIDE SEQUENCE [LARGE SCALE GENOMIC DNA]</scope>
    <source>
        <strain evidence="3">NBRC 102520</strain>
    </source>
</reference>
<organism evidence="2 3">
    <name type="scientific">Bradyrhizobium iriomotense</name>
    <dbReference type="NCBI Taxonomy" id="441950"/>
    <lineage>
        <taxon>Bacteria</taxon>
        <taxon>Pseudomonadati</taxon>
        <taxon>Pseudomonadota</taxon>
        <taxon>Alphaproteobacteria</taxon>
        <taxon>Hyphomicrobiales</taxon>
        <taxon>Nitrobacteraceae</taxon>
        <taxon>Bradyrhizobium</taxon>
    </lineage>
</organism>
<evidence type="ECO:0000313" key="3">
    <source>
        <dbReference type="Proteomes" id="UP001156905"/>
    </source>
</evidence>
<dbReference type="InterPro" id="IPR011051">
    <property type="entry name" value="RmlC_Cupin_sf"/>
</dbReference>
<evidence type="ECO:0000313" key="2">
    <source>
        <dbReference type="EMBL" id="GLR85453.1"/>
    </source>
</evidence>
<name>A0ABQ6ATD3_9BRAD</name>
<keyword evidence="3" id="KW-1185">Reference proteome</keyword>
<sequence length="170" mass="19379">MAKVPRRDGYATLIPEFFRGQSMEHVEHVRFGDELYAIIVRASFREPGIHFFSSPELSQQLAFMSHPQGKSIAPHRHNKVTREVHYTQEVLLIQKGKLQVDFYTVEEEYLESRVLCAGDIILLSSGAHGFHVLEPLEMFEIKQGPYAGENDKTRFPEAAPSEIRIKGPSL</sequence>
<dbReference type="InterPro" id="IPR014710">
    <property type="entry name" value="RmlC-like_jellyroll"/>
</dbReference>
<dbReference type="Gene3D" id="2.60.120.10">
    <property type="entry name" value="Jelly Rolls"/>
    <property type="match status" value="1"/>
</dbReference>
<proteinExistence type="predicted"/>
<feature type="region of interest" description="Disordered" evidence="1">
    <location>
        <begin position="150"/>
        <end position="170"/>
    </location>
</feature>
<dbReference type="SUPFAM" id="SSF51182">
    <property type="entry name" value="RmlC-like cupins"/>
    <property type="match status" value="1"/>
</dbReference>
<dbReference type="Proteomes" id="UP001156905">
    <property type="component" value="Unassembled WGS sequence"/>
</dbReference>
<accession>A0ABQ6ATD3</accession>